<dbReference type="PANTHER" id="PTHR46018:SF2">
    <property type="entry name" value="ZINC PHOSPHODIESTERASE ELAC PROTEIN 1"/>
    <property type="match status" value="1"/>
</dbReference>
<dbReference type="InterPro" id="IPR036866">
    <property type="entry name" value="RibonucZ/Hydroxyglut_hydro"/>
</dbReference>
<evidence type="ECO:0000313" key="10">
    <source>
        <dbReference type="Proteomes" id="UP000030101"/>
    </source>
</evidence>
<dbReference type="CDD" id="cd07717">
    <property type="entry name" value="RNaseZ_ZiPD-like_MBL-fold"/>
    <property type="match status" value="1"/>
</dbReference>
<protein>
    <recommendedName>
        <fullName evidence="8">Ribonuclease Z</fullName>
        <shortName evidence="8">RNase Z</shortName>
        <ecNumber evidence="8">3.1.26.11</ecNumber>
    </recommendedName>
    <alternativeName>
        <fullName evidence="8">tRNA 3 endonuclease</fullName>
    </alternativeName>
    <alternativeName>
        <fullName evidence="8">tRNase Z</fullName>
    </alternativeName>
</protein>
<dbReference type="EC" id="3.1.26.11" evidence="8"/>
<feature type="binding site" evidence="8">
    <location>
        <position position="110"/>
    </location>
    <ligand>
        <name>Zn(2+)</name>
        <dbReference type="ChEBI" id="CHEBI:29105"/>
        <label>1</label>
        <note>catalytic</note>
    </ligand>
</feature>
<feature type="binding site" evidence="8">
    <location>
        <position position="33"/>
    </location>
    <ligand>
        <name>Zn(2+)</name>
        <dbReference type="ChEBI" id="CHEBI:29105"/>
        <label>2</label>
        <note>catalytic</note>
    </ligand>
</feature>
<keyword evidence="2 8" id="KW-0819">tRNA processing</keyword>
<evidence type="ECO:0000256" key="1">
    <source>
        <dbReference type="ARBA" id="ARBA00011738"/>
    </source>
</evidence>
<feature type="binding site" evidence="8">
    <location>
        <position position="180"/>
    </location>
    <ligand>
        <name>Zn(2+)</name>
        <dbReference type="ChEBI" id="CHEBI:29105"/>
        <label>1</label>
        <note>catalytic</note>
    </ligand>
</feature>
<feature type="binding site" evidence="8">
    <location>
        <position position="34"/>
    </location>
    <ligand>
        <name>Zn(2+)</name>
        <dbReference type="ChEBI" id="CHEBI:29105"/>
        <label>2</label>
        <note>catalytic</note>
    </ligand>
</feature>
<feature type="binding site" evidence="8">
    <location>
        <position position="238"/>
    </location>
    <ligand>
        <name>Zn(2+)</name>
        <dbReference type="ChEBI" id="CHEBI:29105"/>
        <label>2</label>
        <note>catalytic</note>
    </ligand>
</feature>
<dbReference type="Gene3D" id="3.60.15.10">
    <property type="entry name" value="Ribonuclease Z/Hydroxyacylglutathione hydrolase-like"/>
    <property type="match status" value="1"/>
</dbReference>
<evidence type="ECO:0000256" key="4">
    <source>
        <dbReference type="ARBA" id="ARBA00022723"/>
    </source>
</evidence>
<organism evidence="9 10">
    <name type="scientific">Porphyromonas canoris</name>
    <dbReference type="NCBI Taxonomy" id="36875"/>
    <lineage>
        <taxon>Bacteria</taxon>
        <taxon>Pseudomonadati</taxon>
        <taxon>Bacteroidota</taxon>
        <taxon>Bacteroidia</taxon>
        <taxon>Bacteroidales</taxon>
        <taxon>Porphyromonadaceae</taxon>
        <taxon>Porphyromonas</taxon>
    </lineage>
</organism>
<accession>A0ABR4XM80</accession>
<keyword evidence="4 8" id="KW-0479">Metal-binding</keyword>
<comment type="cofactor">
    <cofactor evidence="8">
        <name>Zn(2+)</name>
        <dbReference type="ChEBI" id="CHEBI:29105"/>
    </cofactor>
    <text evidence="8">Binds 2 Zn(2+) ions.</text>
</comment>
<proteinExistence type="inferred from homology"/>
<dbReference type="HAMAP" id="MF_01818">
    <property type="entry name" value="RNase_Z_BN"/>
    <property type="match status" value="1"/>
</dbReference>
<comment type="subunit">
    <text evidence="1 8">Homodimer.</text>
</comment>
<keyword evidence="10" id="KW-1185">Reference proteome</keyword>
<evidence type="ECO:0000256" key="6">
    <source>
        <dbReference type="ARBA" id="ARBA00022801"/>
    </source>
</evidence>
<evidence type="ECO:0000256" key="2">
    <source>
        <dbReference type="ARBA" id="ARBA00022694"/>
    </source>
</evidence>
<feature type="binding site" evidence="8">
    <location>
        <position position="180"/>
    </location>
    <ligand>
        <name>Zn(2+)</name>
        <dbReference type="ChEBI" id="CHEBI:29105"/>
        <label>2</label>
        <note>catalytic</note>
    </ligand>
</feature>
<feature type="active site" description="Proton acceptor" evidence="8">
    <location>
        <position position="33"/>
    </location>
</feature>
<keyword evidence="6 8" id="KW-0378">Hydrolase</keyword>
<evidence type="ECO:0000256" key="7">
    <source>
        <dbReference type="ARBA" id="ARBA00022833"/>
    </source>
</evidence>
<feature type="binding site" evidence="8">
    <location>
        <position position="31"/>
    </location>
    <ligand>
        <name>Zn(2+)</name>
        <dbReference type="ChEBI" id="CHEBI:29105"/>
        <label>1</label>
        <note>catalytic</note>
    </ligand>
</feature>
<name>A0ABR4XM80_9PORP</name>
<gene>
    <name evidence="8" type="primary">rnz</name>
    <name evidence="9" type="ORF">HQ43_03040</name>
</gene>
<comment type="caution">
    <text evidence="9">The sequence shown here is derived from an EMBL/GenBank/DDBJ whole genome shotgun (WGS) entry which is preliminary data.</text>
</comment>
<dbReference type="NCBIfam" id="NF000801">
    <property type="entry name" value="PRK00055.1-3"/>
    <property type="match status" value="1"/>
</dbReference>
<dbReference type="SUPFAM" id="SSF56281">
    <property type="entry name" value="Metallo-hydrolase/oxidoreductase"/>
    <property type="match status" value="1"/>
</dbReference>
<evidence type="ECO:0000256" key="8">
    <source>
        <dbReference type="HAMAP-Rule" id="MF_01818"/>
    </source>
</evidence>
<dbReference type="Pfam" id="PF23023">
    <property type="entry name" value="Anti-Pycsar_Apyc1"/>
    <property type="match status" value="1"/>
</dbReference>
<evidence type="ECO:0000256" key="3">
    <source>
        <dbReference type="ARBA" id="ARBA00022722"/>
    </source>
</evidence>
<keyword evidence="5 8" id="KW-0255">Endonuclease</keyword>
<comment type="similarity">
    <text evidence="8">Belongs to the RNase Z family.</text>
</comment>
<comment type="function">
    <text evidence="8">Zinc phosphodiesterase, which displays some tRNA 3'-processing endonuclease activity. Probably involved in tRNA maturation, by removing a 3'-trailer from precursor tRNA.</text>
</comment>
<reference evidence="9 10" key="1">
    <citation type="submission" date="2014-08" db="EMBL/GenBank/DDBJ databases">
        <title>Porphyromonas canoris strain:OH2762 Genome sequencing.</title>
        <authorList>
            <person name="Wallis C."/>
            <person name="Deusch O."/>
            <person name="O'Flynn C."/>
            <person name="Davis I."/>
            <person name="Jospin G."/>
            <person name="Darling A.E."/>
            <person name="Coil D.A."/>
            <person name="Alexiev A."/>
            <person name="Horsfall A."/>
            <person name="Kirkwood N."/>
            <person name="Harris S."/>
            <person name="Eisen J.A."/>
        </authorList>
    </citation>
    <scope>NUCLEOTIDE SEQUENCE [LARGE SCALE GENOMIC DNA]</scope>
    <source>
        <strain evidence="10">COT-108 OH2762</strain>
    </source>
</reference>
<dbReference type="EMBL" id="JQZV01000006">
    <property type="protein sequence ID" value="KGN92863.1"/>
    <property type="molecule type" value="Genomic_DNA"/>
</dbReference>
<dbReference type="InterPro" id="IPR013471">
    <property type="entry name" value="RNase_Z/BN"/>
</dbReference>
<evidence type="ECO:0000256" key="5">
    <source>
        <dbReference type="ARBA" id="ARBA00022759"/>
    </source>
</evidence>
<sequence length="282" mass="32016">MLDCGEGAQIQLLKYRVPFSSLHRIFISHMHGDHCLGLPGLLSTMALQKLTFPMHIYGPKGIADFVDYIVRTFCTEEELRFHVHEIDHKAAPMVVFEDKSITVEAIPLKHRMPTVGYLFREKSLLKALDRSSADFYGVPVYWFNRIKSGADFITEDGIVIPNSRLTHPSRKPYSYAYISDTAYSPSIVPHIRGVDLLYHEATFEKSLKERAAKTFHSTTEDAGKIAAAAEVGHLLIGHYSARYSRSIDMERLRSEAAEHHPRTIAANEGMFLDLKELRNQLQ</sequence>
<dbReference type="PANTHER" id="PTHR46018">
    <property type="entry name" value="ZINC PHOSPHODIESTERASE ELAC PROTEIN 1"/>
    <property type="match status" value="1"/>
</dbReference>
<evidence type="ECO:0000313" key="9">
    <source>
        <dbReference type="EMBL" id="KGN92863.1"/>
    </source>
</evidence>
<keyword evidence="7 8" id="KW-0862">Zinc</keyword>
<keyword evidence="3 8" id="KW-0540">Nuclease</keyword>
<dbReference type="Proteomes" id="UP000030101">
    <property type="component" value="Unassembled WGS sequence"/>
</dbReference>
<comment type="catalytic activity">
    <reaction evidence="8">
        <text>Endonucleolytic cleavage of RNA, removing extra 3' nucleotides from tRNA precursor, generating 3' termini of tRNAs. A 3'-hydroxy group is left at the tRNA terminus and a 5'-phosphoryl group is left at the trailer molecule.</text>
        <dbReference type="EC" id="3.1.26.11"/>
    </reaction>
</comment>
<feature type="binding site" evidence="8">
    <location>
        <position position="29"/>
    </location>
    <ligand>
        <name>Zn(2+)</name>
        <dbReference type="ChEBI" id="CHEBI:29105"/>
        <label>1</label>
        <note>catalytic</note>
    </ligand>
</feature>